<feature type="domain" description="DUF6593" evidence="1">
    <location>
        <begin position="30"/>
        <end position="175"/>
    </location>
</feature>
<dbReference type="AlphaFoldDB" id="A0A9P5XQY6"/>
<evidence type="ECO:0000313" key="3">
    <source>
        <dbReference type="Proteomes" id="UP000807353"/>
    </source>
</evidence>
<dbReference type="InterPro" id="IPR046528">
    <property type="entry name" value="DUF6593"/>
</dbReference>
<comment type="caution">
    <text evidence="2">The sequence shown here is derived from an EMBL/GenBank/DDBJ whole genome shotgun (WGS) entry which is preliminary data.</text>
</comment>
<sequence length="181" mass="20744">MTNYPMSYFLEDKSGSLSGSEFVDLNDRMRLSYRCTAREETHTAYMIYNTTNGYGASRPLLALEFGPHNKLGTITFGVDSSMDMRKYLSKISSLRSSKSRKFIASDNQEYRWGWRVKDDQEWTCTNSHGCLIAYYNLKTPGEPEYVDSSGCMLTVEQQYGHLAPEMLASLMIMRHISAYDL</sequence>
<gene>
    <name evidence="2" type="ORF">BDZ94DRAFT_1178601</name>
</gene>
<dbReference type="EMBL" id="MU150470">
    <property type="protein sequence ID" value="KAF9456047.1"/>
    <property type="molecule type" value="Genomic_DNA"/>
</dbReference>
<accession>A0A9P5XQY6</accession>
<keyword evidence="3" id="KW-1185">Reference proteome</keyword>
<name>A0A9P5XQY6_9AGAR</name>
<organism evidence="2 3">
    <name type="scientific">Collybia nuda</name>
    <dbReference type="NCBI Taxonomy" id="64659"/>
    <lineage>
        <taxon>Eukaryota</taxon>
        <taxon>Fungi</taxon>
        <taxon>Dikarya</taxon>
        <taxon>Basidiomycota</taxon>
        <taxon>Agaricomycotina</taxon>
        <taxon>Agaricomycetes</taxon>
        <taxon>Agaricomycetidae</taxon>
        <taxon>Agaricales</taxon>
        <taxon>Tricholomatineae</taxon>
        <taxon>Clitocybaceae</taxon>
        <taxon>Collybia</taxon>
    </lineage>
</organism>
<evidence type="ECO:0000259" key="1">
    <source>
        <dbReference type="Pfam" id="PF20236"/>
    </source>
</evidence>
<dbReference type="Pfam" id="PF20236">
    <property type="entry name" value="DUF6593"/>
    <property type="match status" value="1"/>
</dbReference>
<proteinExistence type="predicted"/>
<dbReference type="Proteomes" id="UP000807353">
    <property type="component" value="Unassembled WGS sequence"/>
</dbReference>
<protein>
    <recommendedName>
        <fullName evidence="1">DUF6593 domain-containing protein</fullName>
    </recommendedName>
</protein>
<reference evidence="2" key="1">
    <citation type="submission" date="2020-11" db="EMBL/GenBank/DDBJ databases">
        <authorList>
            <consortium name="DOE Joint Genome Institute"/>
            <person name="Ahrendt S."/>
            <person name="Riley R."/>
            <person name="Andreopoulos W."/>
            <person name="Labutti K."/>
            <person name="Pangilinan J."/>
            <person name="Ruiz-Duenas F.J."/>
            <person name="Barrasa J.M."/>
            <person name="Sanchez-Garcia M."/>
            <person name="Camarero S."/>
            <person name="Miyauchi S."/>
            <person name="Serrano A."/>
            <person name="Linde D."/>
            <person name="Babiker R."/>
            <person name="Drula E."/>
            <person name="Ayuso-Fernandez I."/>
            <person name="Pacheco R."/>
            <person name="Padilla G."/>
            <person name="Ferreira P."/>
            <person name="Barriuso J."/>
            <person name="Kellner H."/>
            <person name="Castanera R."/>
            <person name="Alfaro M."/>
            <person name="Ramirez L."/>
            <person name="Pisabarro A.G."/>
            <person name="Kuo A."/>
            <person name="Tritt A."/>
            <person name="Lipzen A."/>
            <person name="He G."/>
            <person name="Yan M."/>
            <person name="Ng V."/>
            <person name="Cullen D."/>
            <person name="Martin F."/>
            <person name="Rosso M.-N."/>
            <person name="Henrissat B."/>
            <person name="Hibbett D."/>
            <person name="Martinez A.T."/>
            <person name="Grigoriev I.V."/>
        </authorList>
    </citation>
    <scope>NUCLEOTIDE SEQUENCE</scope>
    <source>
        <strain evidence="2">CBS 247.69</strain>
    </source>
</reference>
<evidence type="ECO:0000313" key="2">
    <source>
        <dbReference type="EMBL" id="KAF9456047.1"/>
    </source>
</evidence>
<dbReference type="OrthoDB" id="3242031at2759"/>